<name>A0A3S9VPM0_9BACT</name>
<feature type="transmembrane region" description="Helical" evidence="1">
    <location>
        <begin position="42"/>
        <end position="62"/>
    </location>
</feature>
<dbReference type="RefSeq" id="WP_106624618.1">
    <property type="nucleotide sequence ID" value="NZ_CP032819.1"/>
</dbReference>
<keyword evidence="1" id="KW-0812">Transmembrane</keyword>
<dbReference type="SUPFAM" id="SSF56925">
    <property type="entry name" value="OMPA-like"/>
    <property type="match status" value="1"/>
</dbReference>
<sequence>MSEKIEKLFKNALEQVSVEPPARVWEGINSHFAMKQKRLRRMYTYSGIAAAVILLFGVGFFMQSKQTDLYPTASIAAQNSTINNQDDNKILAFTSTPHSIPEIKRKNEAYSMEHLAPVPVSTSSMTGLENEQPEGDLKKASVRTAFIPLVNQNAIENQRKYAELLDGKSTTAVKTTPKAKDEDDKMFTVGGYVSPGYSSGSYKTSGSNARSAQYESNQMSGIFNVGGGLTFAVKPTKRISIETGLGYSRVGQKTDDAQVYVPRSGMVSYNANTHAYTPLGSVKNKANATVSSPESFVSLKTEQDEEGSIEQQFDAIEIPLIFRYHLNDNRVRFSVLGGFGASFMVRNHTYVNYNGKKEFMGEAEDIRTFNISTNIGFGVEYPLSKSIHLKVEPGFKYYLQSLSKSAEINFKPYSFTFSTGIGINF</sequence>
<dbReference type="Proteomes" id="UP000270673">
    <property type="component" value="Chromosome"/>
</dbReference>
<evidence type="ECO:0000313" key="3">
    <source>
        <dbReference type="EMBL" id="AZS28502.1"/>
    </source>
</evidence>
<keyword evidence="1" id="KW-0472">Membrane</keyword>
<dbReference type="InterPro" id="IPR025665">
    <property type="entry name" value="Beta-barrel_OMP_2"/>
</dbReference>
<dbReference type="EMBL" id="CP032819">
    <property type="protein sequence ID" value="AZS28502.1"/>
    <property type="molecule type" value="Genomic_DNA"/>
</dbReference>
<evidence type="ECO:0000256" key="1">
    <source>
        <dbReference type="SAM" id="Phobius"/>
    </source>
</evidence>
<dbReference type="AlphaFoldDB" id="A0A3S9VPM0"/>
<dbReference type="Pfam" id="PF13568">
    <property type="entry name" value="OMP_b-brl_2"/>
    <property type="match status" value="1"/>
</dbReference>
<keyword evidence="4" id="KW-1185">Reference proteome</keyword>
<keyword evidence="1" id="KW-1133">Transmembrane helix</keyword>
<accession>A0A3S9VPM0</accession>
<proteinExistence type="predicted"/>
<gene>
    <name evidence="3" type="ORF">D8S85_02325</name>
</gene>
<dbReference type="KEGG" id="buy:D8S85_02325"/>
<dbReference type="InterPro" id="IPR011250">
    <property type="entry name" value="OMP/PagP_B-barrel"/>
</dbReference>
<organism evidence="3 4">
    <name type="scientific">Butyricimonas faecalis</name>
    <dbReference type="NCBI Taxonomy" id="2093856"/>
    <lineage>
        <taxon>Bacteria</taxon>
        <taxon>Pseudomonadati</taxon>
        <taxon>Bacteroidota</taxon>
        <taxon>Bacteroidia</taxon>
        <taxon>Bacteroidales</taxon>
        <taxon>Odoribacteraceae</taxon>
        <taxon>Butyricimonas</taxon>
    </lineage>
</organism>
<protein>
    <recommendedName>
        <fullName evidence="2">Outer membrane protein beta-barrel domain-containing protein</fullName>
    </recommendedName>
</protein>
<evidence type="ECO:0000313" key="4">
    <source>
        <dbReference type="Proteomes" id="UP000270673"/>
    </source>
</evidence>
<dbReference type="OrthoDB" id="1113942at2"/>
<reference evidence="3 4" key="1">
    <citation type="submission" date="2018-10" db="EMBL/GenBank/DDBJ databases">
        <title>Butyricimonas faecalis sp. nov., isolated from human faeces and emended description of the genus Butyricimonas.</title>
        <authorList>
            <person name="Le Roy T."/>
            <person name="Van der Smissen P."/>
            <person name="Paquot A."/>
            <person name="Delzenne N."/>
            <person name="Muccioli G."/>
            <person name="Collet J.-F."/>
            <person name="Cani P.D."/>
        </authorList>
    </citation>
    <scope>NUCLEOTIDE SEQUENCE [LARGE SCALE GENOMIC DNA]</scope>
    <source>
        <strain evidence="3 4">H184</strain>
    </source>
</reference>
<feature type="domain" description="Outer membrane protein beta-barrel" evidence="2">
    <location>
        <begin position="189"/>
        <end position="405"/>
    </location>
</feature>
<evidence type="ECO:0000259" key="2">
    <source>
        <dbReference type="Pfam" id="PF13568"/>
    </source>
</evidence>